<sequence>MASATAACCRNKTVEGNPVQAIPATPTAVTGNPQVAAPAEPPPSPPVYLRLLFRHRQSHGRHRIYLVRHDQILLYRLTAAALIIFVMMACIFFTLWLVLRPRLPELRIASVTISPLSTTYTNVSAACDVSILLTNANNKMTAFYDSFEVFLRYQRDKVFLSDLRVPPFTQPGNNNSFLHTRLQINNVHVGSDVVKALKVDLNHGRVSFGVKIFALVRLESKEWKTRSQLIKFYCPDIILGFPVSNGSGDLLTPFKKCEVALWIKT</sequence>
<proteinExistence type="predicted"/>
<name>A0ACC0C462_CATRO</name>
<reference evidence="2" key="1">
    <citation type="journal article" date="2023" name="Nat. Plants">
        <title>Single-cell RNA sequencing provides a high-resolution roadmap for understanding the multicellular compartmentation of specialized metabolism.</title>
        <authorList>
            <person name="Sun S."/>
            <person name="Shen X."/>
            <person name="Li Y."/>
            <person name="Li Y."/>
            <person name="Wang S."/>
            <person name="Li R."/>
            <person name="Zhang H."/>
            <person name="Shen G."/>
            <person name="Guo B."/>
            <person name="Wei J."/>
            <person name="Xu J."/>
            <person name="St-Pierre B."/>
            <person name="Chen S."/>
            <person name="Sun C."/>
        </authorList>
    </citation>
    <scope>NUCLEOTIDE SEQUENCE [LARGE SCALE GENOMIC DNA]</scope>
</reference>
<evidence type="ECO:0000313" key="1">
    <source>
        <dbReference type="EMBL" id="KAI5679634.1"/>
    </source>
</evidence>
<gene>
    <name evidence="1" type="ORF">M9H77_00861</name>
</gene>
<dbReference type="Proteomes" id="UP001060085">
    <property type="component" value="Linkage Group LG01"/>
</dbReference>
<organism evidence="1 2">
    <name type="scientific">Catharanthus roseus</name>
    <name type="common">Madagascar periwinkle</name>
    <name type="synonym">Vinca rosea</name>
    <dbReference type="NCBI Taxonomy" id="4058"/>
    <lineage>
        <taxon>Eukaryota</taxon>
        <taxon>Viridiplantae</taxon>
        <taxon>Streptophyta</taxon>
        <taxon>Embryophyta</taxon>
        <taxon>Tracheophyta</taxon>
        <taxon>Spermatophyta</taxon>
        <taxon>Magnoliopsida</taxon>
        <taxon>eudicotyledons</taxon>
        <taxon>Gunneridae</taxon>
        <taxon>Pentapetalae</taxon>
        <taxon>asterids</taxon>
        <taxon>lamiids</taxon>
        <taxon>Gentianales</taxon>
        <taxon>Apocynaceae</taxon>
        <taxon>Rauvolfioideae</taxon>
        <taxon>Vinceae</taxon>
        <taxon>Catharanthinae</taxon>
        <taxon>Catharanthus</taxon>
    </lineage>
</organism>
<keyword evidence="2" id="KW-1185">Reference proteome</keyword>
<accession>A0ACC0C462</accession>
<comment type="caution">
    <text evidence="1">The sequence shown here is derived from an EMBL/GenBank/DDBJ whole genome shotgun (WGS) entry which is preliminary data.</text>
</comment>
<dbReference type="EMBL" id="CM044701">
    <property type="protein sequence ID" value="KAI5679634.1"/>
    <property type="molecule type" value="Genomic_DNA"/>
</dbReference>
<protein>
    <submittedName>
        <fullName evidence="1">Uncharacterized protein</fullName>
    </submittedName>
</protein>
<evidence type="ECO:0000313" key="2">
    <source>
        <dbReference type="Proteomes" id="UP001060085"/>
    </source>
</evidence>